<dbReference type="EMBL" id="JBHTIK010000015">
    <property type="protein sequence ID" value="MFD0850371.1"/>
    <property type="molecule type" value="Genomic_DNA"/>
</dbReference>
<feature type="signal peptide" evidence="10">
    <location>
        <begin position="1"/>
        <end position="32"/>
    </location>
</feature>
<dbReference type="SUPFAM" id="SSF56935">
    <property type="entry name" value="Porins"/>
    <property type="match status" value="1"/>
</dbReference>
<protein>
    <submittedName>
        <fullName evidence="13">TonB-dependent receptor</fullName>
    </submittedName>
</protein>
<proteinExistence type="inferred from homology"/>
<dbReference type="InterPro" id="IPR012910">
    <property type="entry name" value="Plug_dom"/>
</dbReference>
<accession>A0ABW3C7B1</accession>
<keyword evidence="2 8" id="KW-0813">Transport</keyword>
<keyword evidence="13" id="KW-0675">Receptor</keyword>
<dbReference type="Gene3D" id="2.40.170.20">
    <property type="entry name" value="TonB-dependent receptor, beta-barrel domain"/>
    <property type="match status" value="1"/>
</dbReference>
<comment type="caution">
    <text evidence="13">The sequence shown here is derived from an EMBL/GenBank/DDBJ whole genome shotgun (WGS) entry which is preliminary data.</text>
</comment>
<dbReference type="PANTHER" id="PTHR32552:SF83">
    <property type="entry name" value="BLR3904 PROTEIN"/>
    <property type="match status" value="1"/>
</dbReference>
<evidence type="ECO:0000313" key="14">
    <source>
        <dbReference type="Proteomes" id="UP001597124"/>
    </source>
</evidence>
<evidence type="ECO:0000259" key="12">
    <source>
        <dbReference type="Pfam" id="PF07715"/>
    </source>
</evidence>
<dbReference type="Proteomes" id="UP001597124">
    <property type="component" value="Unassembled WGS sequence"/>
</dbReference>
<evidence type="ECO:0000256" key="8">
    <source>
        <dbReference type="PROSITE-ProRule" id="PRU01360"/>
    </source>
</evidence>
<dbReference type="RefSeq" id="WP_381494533.1">
    <property type="nucleotide sequence ID" value="NZ_JBHTIK010000015.1"/>
</dbReference>
<dbReference type="Pfam" id="PF07715">
    <property type="entry name" value="Plug"/>
    <property type="match status" value="1"/>
</dbReference>
<evidence type="ECO:0000313" key="13">
    <source>
        <dbReference type="EMBL" id="MFD0850371.1"/>
    </source>
</evidence>
<dbReference type="InterPro" id="IPR000531">
    <property type="entry name" value="Beta-barrel_TonB"/>
</dbReference>
<evidence type="ECO:0000256" key="1">
    <source>
        <dbReference type="ARBA" id="ARBA00004571"/>
    </source>
</evidence>
<evidence type="ECO:0000259" key="11">
    <source>
        <dbReference type="Pfam" id="PF00593"/>
    </source>
</evidence>
<sequence length="785" mass="84383">MSSRTSLAVGTRPAFLALSCVGFVASALPAHAQEQQQKLGGVTVTSTAVDEEIKVEKAESPKYVRPLLDTPQTITVIGNTTIRQQNLLTLREALTTIPGITFGAGEGGGGYGDSINLRGQSANTDLQIDGVRDSAQYSRSDTFNLEQIEVVNGANSVYGGSGSISGTINLVTKRPKGEDLSVVQAGIGTDNYYRATVDSNLRLSDLVAVRLNAMYHENDVPARDFDHYERWGIAPSVTIGIDGTTSLTLLYVHQKDDNTPIYGVPYYSSVGGLLPGADYGGYYGYKDVDYQKQTVDQATAIFEHAFSDKVSLRNLARWQRVEQDLVVNPPQGTYCLDSGTLYTGAACGAGQLPGMYYPSGPRGTSRFSENQMLYNQLDLKAVFNTGGIEHTVTIGASYAQEDYDLSNGNSLRNAGGATPNPTLPPIDISDPDPIYGGPINYIPTAFSQGDTRNIAFYLFDAIKLSEQFEINGGIRWENNKADFRADTIIGTPGPTFGNVTRGVVQRSDDNLFSYRVGLVYKPVPNASLYAAYGNSRTPTSSSVRGGCGLATAQNLNLDPCTVAPQEAVNYEIGGKIDLVGGRLQLTAALFRNERTNYPVASNDPTLGTLQVLDGQSRVDGLALGATGNITDAWAIFANYTYLDSKVKQSVSNYCLANPGATFTPPGGTAITCPLTDTQAGNPLTNTPKHSGSLFTTYTLPFGLQVGYGFTYQGSFLLSNTATPFPKSKDWLTHRAFVSYPFGNGLTAQLNVQNFTDEKYYTGIRNNGWATPGEGRSAVLSLFYSF</sequence>
<feature type="domain" description="TonB-dependent receptor plug" evidence="12">
    <location>
        <begin position="67"/>
        <end position="167"/>
    </location>
</feature>
<feature type="chain" id="PRO_5047069144" evidence="10">
    <location>
        <begin position="33"/>
        <end position="785"/>
    </location>
</feature>
<evidence type="ECO:0000256" key="10">
    <source>
        <dbReference type="SAM" id="SignalP"/>
    </source>
</evidence>
<evidence type="ECO:0000256" key="4">
    <source>
        <dbReference type="ARBA" id="ARBA00022692"/>
    </source>
</evidence>
<gene>
    <name evidence="13" type="ORF">ACFQ00_18705</name>
</gene>
<dbReference type="CDD" id="cd01347">
    <property type="entry name" value="ligand_gated_channel"/>
    <property type="match status" value="1"/>
</dbReference>
<feature type="domain" description="TonB-dependent receptor-like beta-barrel" evidence="11">
    <location>
        <begin position="241"/>
        <end position="753"/>
    </location>
</feature>
<evidence type="ECO:0000256" key="3">
    <source>
        <dbReference type="ARBA" id="ARBA00022452"/>
    </source>
</evidence>
<dbReference type="InterPro" id="IPR039426">
    <property type="entry name" value="TonB-dep_rcpt-like"/>
</dbReference>
<comment type="similarity">
    <text evidence="8 9">Belongs to the TonB-dependent receptor family.</text>
</comment>
<keyword evidence="10" id="KW-0732">Signal</keyword>
<keyword evidence="4 8" id="KW-0812">Transmembrane</keyword>
<dbReference type="Pfam" id="PF00593">
    <property type="entry name" value="TonB_dep_Rec_b-barrel"/>
    <property type="match status" value="1"/>
</dbReference>
<organism evidence="13 14">
    <name type="scientific">Sphingosinicella xenopeptidilytica</name>
    <dbReference type="NCBI Taxonomy" id="364098"/>
    <lineage>
        <taxon>Bacteria</taxon>
        <taxon>Pseudomonadati</taxon>
        <taxon>Pseudomonadota</taxon>
        <taxon>Alphaproteobacteria</taxon>
        <taxon>Sphingomonadales</taxon>
        <taxon>Sphingosinicellaceae</taxon>
        <taxon>Sphingosinicella</taxon>
    </lineage>
</organism>
<keyword evidence="7 8" id="KW-0998">Cell outer membrane</keyword>
<evidence type="ECO:0000256" key="2">
    <source>
        <dbReference type="ARBA" id="ARBA00022448"/>
    </source>
</evidence>
<dbReference type="Gene3D" id="2.170.130.10">
    <property type="entry name" value="TonB-dependent receptor, plug domain"/>
    <property type="match status" value="1"/>
</dbReference>
<evidence type="ECO:0000256" key="6">
    <source>
        <dbReference type="ARBA" id="ARBA00023136"/>
    </source>
</evidence>
<dbReference type="PROSITE" id="PS52016">
    <property type="entry name" value="TONB_DEPENDENT_REC_3"/>
    <property type="match status" value="1"/>
</dbReference>
<keyword evidence="3 8" id="KW-1134">Transmembrane beta strand</keyword>
<dbReference type="InterPro" id="IPR036942">
    <property type="entry name" value="Beta-barrel_TonB_sf"/>
</dbReference>
<evidence type="ECO:0000256" key="5">
    <source>
        <dbReference type="ARBA" id="ARBA00023077"/>
    </source>
</evidence>
<name>A0ABW3C7B1_SPHXN</name>
<dbReference type="InterPro" id="IPR037066">
    <property type="entry name" value="Plug_dom_sf"/>
</dbReference>
<comment type="subcellular location">
    <subcellularLocation>
        <location evidence="1 8">Cell outer membrane</location>
        <topology evidence="1 8">Multi-pass membrane protein</topology>
    </subcellularLocation>
</comment>
<evidence type="ECO:0000256" key="7">
    <source>
        <dbReference type="ARBA" id="ARBA00023237"/>
    </source>
</evidence>
<keyword evidence="6 8" id="KW-0472">Membrane</keyword>
<keyword evidence="14" id="KW-1185">Reference proteome</keyword>
<evidence type="ECO:0000256" key="9">
    <source>
        <dbReference type="RuleBase" id="RU003357"/>
    </source>
</evidence>
<dbReference type="PANTHER" id="PTHR32552">
    <property type="entry name" value="FERRICHROME IRON RECEPTOR-RELATED"/>
    <property type="match status" value="1"/>
</dbReference>
<reference evidence="14" key="1">
    <citation type="journal article" date="2019" name="Int. J. Syst. Evol. Microbiol.">
        <title>The Global Catalogue of Microorganisms (GCM) 10K type strain sequencing project: providing services to taxonomists for standard genome sequencing and annotation.</title>
        <authorList>
            <consortium name="The Broad Institute Genomics Platform"/>
            <consortium name="The Broad Institute Genome Sequencing Center for Infectious Disease"/>
            <person name="Wu L."/>
            <person name="Ma J."/>
        </authorList>
    </citation>
    <scope>NUCLEOTIDE SEQUENCE [LARGE SCALE GENOMIC DNA]</scope>
    <source>
        <strain evidence="14">CCUG 52537</strain>
    </source>
</reference>
<keyword evidence="5 9" id="KW-0798">TonB box</keyword>